<sequence>PRHAVVAQAVIGRRGDAGLHAQSAGCQLRQYGAAIPGDQAAFKHGGVSTQFVSSPSLVGSWGKFMRLLPLHTVLILSLSLAPRTVEK</sequence>
<name>G9ZIP6_9GAMM</name>
<dbReference type="Proteomes" id="UP000004750">
    <property type="component" value="Unassembled WGS sequence"/>
</dbReference>
<accession>G9ZIP6</accession>
<proteinExistence type="predicted"/>
<comment type="caution">
    <text evidence="1">The sequence shown here is derived from an EMBL/GenBank/DDBJ whole genome shotgun (WGS) entry which is preliminary data.</text>
</comment>
<dbReference type="STRING" id="797473.HMPREF9080_02657"/>
<dbReference type="HOGENOM" id="CLU_2474031_0_0_6"/>
<protein>
    <submittedName>
        <fullName evidence="1">Uncharacterized protein</fullName>
    </submittedName>
</protein>
<organism evidence="1 2">
    <name type="scientific">Cardiobacterium valvarum F0432</name>
    <dbReference type="NCBI Taxonomy" id="797473"/>
    <lineage>
        <taxon>Bacteria</taxon>
        <taxon>Pseudomonadati</taxon>
        <taxon>Pseudomonadota</taxon>
        <taxon>Gammaproteobacteria</taxon>
        <taxon>Cardiobacteriales</taxon>
        <taxon>Cardiobacteriaceae</taxon>
        <taxon>Cardiobacterium</taxon>
    </lineage>
</organism>
<evidence type="ECO:0000313" key="2">
    <source>
        <dbReference type="Proteomes" id="UP000004750"/>
    </source>
</evidence>
<reference evidence="1 2" key="1">
    <citation type="submission" date="2011-08" db="EMBL/GenBank/DDBJ databases">
        <authorList>
            <person name="Weinstock G."/>
            <person name="Sodergren E."/>
            <person name="Clifton S."/>
            <person name="Fulton L."/>
            <person name="Fulton B."/>
            <person name="Courtney L."/>
            <person name="Fronick C."/>
            <person name="Harrison M."/>
            <person name="Strong C."/>
            <person name="Farmer C."/>
            <person name="Delahaunty K."/>
            <person name="Markovic C."/>
            <person name="Hall O."/>
            <person name="Minx P."/>
            <person name="Tomlinson C."/>
            <person name="Mitreva M."/>
            <person name="Hou S."/>
            <person name="Chen J."/>
            <person name="Wollam A."/>
            <person name="Pepin K.H."/>
            <person name="Johnson M."/>
            <person name="Bhonagiri V."/>
            <person name="Zhang X."/>
            <person name="Suruliraj S."/>
            <person name="Warren W."/>
            <person name="Chinwalla A."/>
            <person name="Mardis E.R."/>
            <person name="Wilson R.K."/>
        </authorList>
    </citation>
    <scope>NUCLEOTIDE SEQUENCE [LARGE SCALE GENOMIC DNA]</scope>
    <source>
        <strain evidence="1 2">F0432</strain>
    </source>
</reference>
<feature type="non-terminal residue" evidence="1">
    <location>
        <position position="1"/>
    </location>
</feature>
<dbReference type="EMBL" id="AGCM01000157">
    <property type="protein sequence ID" value="EHM51448.1"/>
    <property type="molecule type" value="Genomic_DNA"/>
</dbReference>
<dbReference type="AlphaFoldDB" id="G9ZIP6"/>
<gene>
    <name evidence="1" type="ORF">HMPREF9080_02657</name>
</gene>
<evidence type="ECO:0000313" key="1">
    <source>
        <dbReference type="EMBL" id="EHM51448.1"/>
    </source>
</evidence>